<organism evidence="6 7">
    <name type="scientific">Massilia pinisoli</name>
    <dbReference type="NCBI Taxonomy" id="1772194"/>
    <lineage>
        <taxon>Bacteria</taxon>
        <taxon>Pseudomonadati</taxon>
        <taxon>Pseudomonadota</taxon>
        <taxon>Betaproteobacteria</taxon>
        <taxon>Burkholderiales</taxon>
        <taxon>Oxalobacteraceae</taxon>
        <taxon>Telluria group</taxon>
        <taxon>Massilia</taxon>
    </lineage>
</organism>
<dbReference type="InterPro" id="IPR050187">
    <property type="entry name" value="Lipid_Phosphate_FormReg"/>
</dbReference>
<protein>
    <submittedName>
        <fullName evidence="6">Diacylglycerol kinase family lipid kinase</fullName>
    </submittedName>
</protein>
<proteinExistence type="predicted"/>
<dbReference type="InterPro" id="IPR045540">
    <property type="entry name" value="YegS/DAGK_C"/>
</dbReference>
<dbReference type="Gene3D" id="2.60.200.40">
    <property type="match status" value="1"/>
</dbReference>
<dbReference type="GO" id="GO:0016301">
    <property type="term" value="F:kinase activity"/>
    <property type="evidence" value="ECO:0007669"/>
    <property type="project" value="UniProtKB-KW"/>
</dbReference>
<comment type="caution">
    <text evidence="6">The sequence shown here is derived from an EMBL/GenBank/DDBJ whole genome shotgun (WGS) entry which is preliminary data.</text>
</comment>
<dbReference type="InterPro" id="IPR016064">
    <property type="entry name" value="NAD/diacylglycerol_kinase_sf"/>
</dbReference>
<accession>A0ABT1ZXF9</accession>
<dbReference type="SUPFAM" id="SSF111331">
    <property type="entry name" value="NAD kinase/diacylglycerol kinase-like"/>
    <property type="match status" value="1"/>
</dbReference>
<dbReference type="PANTHER" id="PTHR12358:SF54">
    <property type="entry name" value="SPHINGOSINE KINASE RELATED PROTEIN"/>
    <property type="match status" value="1"/>
</dbReference>
<dbReference type="Pfam" id="PF19279">
    <property type="entry name" value="YegS_C"/>
    <property type="match status" value="1"/>
</dbReference>
<dbReference type="PROSITE" id="PS50146">
    <property type="entry name" value="DAGK"/>
    <property type="match status" value="1"/>
</dbReference>
<evidence type="ECO:0000256" key="4">
    <source>
        <dbReference type="ARBA" id="ARBA00022840"/>
    </source>
</evidence>
<dbReference type="PANTHER" id="PTHR12358">
    <property type="entry name" value="SPHINGOSINE KINASE"/>
    <property type="match status" value="1"/>
</dbReference>
<dbReference type="SMART" id="SM00046">
    <property type="entry name" value="DAGKc"/>
    <property type="match status" value="1"/>
</dbReference>
<dbReference type="InterPro" id="IPR001206">
    <property type="entry name" value="Diacylglycerol_kinase_cat_dom"/>
</dbReference>
<dbReference type="EMBL" id="JANUGW010000023">
    <property type="protein sequence ID" value="MCS0584613.1"/>
    <property type="molecule type" value="Genomic_DNA"/>
</dbReference>
<evidence type="ECO:0000313" key="6">
    <source>
        <dbReference type="EMBL" id="MCS0584613.1"/>
    </source>
</evidence>
<keyword evidence="4" id="KW-0067">ATP-binding</keyword>
<name>A0ABT1ZXF9_9BURK</name>
<keyword evidence="1" id="KW-0808">Transferase</keyword>
<dbReference type="Gene3D" id="3.40.50.10330">
    <property type="entry name" value="Probable inorganic polyphosphate/atp-NAD kinase, domain 1"/>
    <property type="match status" value="1"/>
</dbReference>
<keyword evidence="7" id="KW-1185">Reference proteome</keyword>
<keyword evidence="2" id="KW-0547">Nucleotide-binding</keyword>
<dbReference type="Proteomes" id="UP001204151">
    <property type="component" value="Unassembled WGS sequence"/>
</dbReference>
<dbReference type="RefSeq" id="WP_258819164.1">
    <property type="nucleotide sequence ID" value="NZ_JANUGW010000023.1"/>
</dbReference>
<sequence>MKPVTVIVNAGAGTGHDEAACATLQAQLAGAGLDANLVQAHGGAEMIGAAKQALQDGARLVAAGGGDGTINAVASVMVDSGVPFGVLPLGTLNHFAKDLGIPLDVEAAVRNLATGTPVKVDVGEVNGRIFLNNSSLGLYPDIVRDREKQQRRLGRGKWPAAVWAALAALRRYPFLSMRLDVNGERLARRTPFVFIGNNAYTMEGLAIGERARLDEGILSLYVAQRPTRLGLLRFAFDALLGRLGQERDFDVLTSPGFDIDTHRRRLLVATDGEVTEMSAPLRYRMRPGALTVLVPPADNGANPR</sequence>
<dbReference type="Pfam" id="PF00781">
    <property type="entry name" value="DAGK_cat"/>
    <property type="match status" value="1"/>
</dbReference>
<gene>
    <name evidence="6" type="ORF">NX784_23800</name>
</gene>
<dbReference type="InterPro" id="IPR017438">
    <property type="entry name" value="ATP-NAD_kinase_N"/>
</dbReference>
<evidence type="ECO:0000256" key="2">
    <source>
        <dbReference type="ARBA" id="ARBA00022741"/>
    </source>
</evidence>
<evidence type="ECO:0000256" key="3">
    <source>
        <dbReference type="ARBA" id="ARBA00022777"/>
    </source>
</evidence>
<evidence type="ECO:0000256" key="1">
    <source>
        <dbReference type="ARBA" id="ARBA00022679"/>
    </source>
</evidence>
<reference evidence="6 7" key="1">
    <citation type="submission" date="2022-08" db="EMBL/GenBank/DDBJ databases">
        <title>Reclassification of Massilia species as members of the genera Telluria, Duganella, Pseudoduganella, Mokoshia gen. nov. and Zemynaea gen. nov. using orthogonal and non-orthogonal genome-based approaches.</title>
        <authorList>
            <person name="Bowman J.P."/>
        </authorList>
    </citation>
    <scope>NUCLEOTIDE SEQUENCE [LARGE SCALE GENOMIC DNA]</scope>
    <source>
        <strain evidence="6 7">JCM 31316</strain>
    </source>
</reference>
<evidence type="ECO:0000313" key="7">
    <source>
        <dbReference type="Proteomes" id="UP001204151"/>
    </source>
</evidence>
<feature type="domain" description="DAGKc" evidence="5">
    <location>
        <begin position="1"/>
        <end position="129"/>
    </location>
</feature>
<evidence type="ECO:0000259" key="5">
    <source>
        <dbReference type="PROSITE" id="PS50146"/>
    </source>
</evidence>
<keyword evidence="3 6" id="KW-0418">Kinase</keyword>